<dbReference type="InterPro" id="IPR036860">
    <property type="entry name" value="SH2_dom_sf"/>
</dbReference>
<dbReference type="GO" id="GO:0005737">
    <property type="term" value="C:cytoplasm"/>
    <property type="evidence" value="ECO:0007669"/>
    <property type="project" value="UniProtKB-ARBA"/>
</dbReference>
<evidence type="ECO:0000259" key="4">
    <source>
        <dbReference type="PROSITE" id="PS50001"/>
    </source>
</evidence>
<feature type="compositionally biased region" description="Pro residues" evidence="3">
    <location>
        <begin position="78"/>
        <end position="90"/>
    </location>
</feature>
<dbReference type="PANTHER" id="PTHR14098:SF1">
    <property type="entry name" value="LYMPHOCYTE CYTOSOLIC PROTEIN 2"/>
    <property type="match status" value="1"/>
</dbReference>
<keyword evidence="6" id="KW-1185">Reference proteome</keyword>
<dbReference type="Proteomes" id="UP000522663">
    <property type="component" value="Unassembled WGS sequence"/>
</dbReference>
<dbReference type="PROSITE" id="PS50001">
    <property type="entry name" value="SH2"/>
    <property type="match status" value="1"/>
</dbReference>
<dbReference type="FunFam" id="3.30.505.10:FF:000016">
    <property type="entry name" value="B-cell linker protein isoform 2"/>
    <property type="match status" value="1"/>
</dbReference>
<organism evidence="5 6">
    <name type="scientific">Odontophorus gujanensis</name>
    <name type="common">marbled wood quail</name>
    <dbReference type="NCBI Taxonomy" id="886794"/>
    <lineage>
        <taxon>Eukaryota</taxon>
        <taxon>Metazoa</taxon>
        <taxon>Chordata</taxon>
        <taxon>Craniata</taxon>
        <taxon>Vertebrata</taxon>
        <taxon>Euteleostomi</taxon>
        <taxon>Archelosauria</taxon>
        <taxon>Archosauria</taxon>
        <taxon>Dinosauria</taxon>
        <taxon>Saurischia</taxon>
        <taxon>Theropoda</taxon>
        <taxon>Coelurosauria</taxon>
        <taxon>Aves</taxon>
        <taxon>Neognathae</taxon>
        <taxon>Galloanserae</taxon>
        <taxon>Galliformes</taxon>
        <taxon>Odontophoridae</taxon>
        <taxon>Odontophorus</taxon>
    </lineage>
</organism>
<name>A0A7K9YG88_9GALL</name>
<dbReference type="GO" id="GO:0035556">
    <property type="term" value="P:intracellular signal transduction"/>
    <property type="evidence" value="ECO:0007669"/>
    <property type="project" value="TreeGrafter"/>
</dbReference>
<dbReference type="AlphaFoldDB" id="A0A7K9YG88"/>
<dbReference type="Gene3D" id="3.30.505.10">
    <property type="entry name" value="SH2 domain"/>
    <property type="match status" value="1"/>
</dbReference>
<gene>
    <name evidence="5" type="primary">Lcp2</name>
    <name evidence="5" type="ORF">ODOGUJ_R12951</name>
</gene>
<dbReference type="EMBL" id="VXAB01003961">
    <property type="protein sequence ID" value="NXJ07091.1"/>
    <property type="molecule type" value="Genomic_DNA"/>
</dbReference>
<protein>
    <submittedName>
        <fullName evidence="5">LCP2 protein</fullName>
    </submittedName>
</protein>
<feature type="region of interest" description="Disordered" evidence="3">
    <location>
        <begin position="1"/>
        <end position="188"/>
    </location>
</feature>
<feature type="compositionally biased region" description="Acidic residues" evidence="3">
    <location>
        <begin position="1"/>
        <end position="33"/>
    </location>
</feature>
<dbReference type="GO" id="GO:0007169">
    <property type="term" value="P:cell surface receptor protein tyrosine kinase signaling pathway"/>
    <property type="evidence" value="ECO:0007669"/>
    <property type="project" value="TreeGrafter"/>
</dbReference>
<accession>A0A7K9YG88</accession>
<evidence type="ECO:0000256" key="1">
    <source>
        <dbReference type="ARBA" id="ARBA00022999"/>
    </source>
</evidence>
<dbReference type="PRINTS" id="PR00401">
    <property type="entry name" value="SH2DOMAIN"/>
</dbReference>
<evidence type="ECO:0000313" key="5">
    <source>
        <dbReference type="EMBL" id="NXJ07091.1"/>
    </source>
</evidence>
<dbReference type="OrthoDB" id="9934029at2759"/>
<evidence type="ECO:0000256" key="3">
    <source>
        <dbReference type="SAM" id="MobiDB-lite"/>
    </source>
</evidence>
<feature type="domain" description="SH2" evidence="4">
    <location>
        <begin position="305"/>
        <end position="413"/>
    </location>
</feature>
<dbReference type="InterPro" id="IPR051751">
    <property type="entry name" value="Immunoreceptor_sig_adapters"/>
</dbReference>
<dbReference type="Pfam" id="PF00017">
    <property type="entry name" value="SH2"/>
    <property type="match status" value="1"/>
</dbReference>
<feature type="non-terminal residue" evidence="5">
    <location>
        <position position="416"/>
    </location>
</feature>
<dbReference type="SMART" id="SM00252">
    <property type="entry name" value="SH2"/>
    <property type="match status" value="1"/>
</dbReference>
<dbReference type="CDD" id="cd09929">
    <property type="entry name" value="SH2_BLNK_SLP-76"/>
    <property type="match status" value="1"/>
</dbReference>
<feature type="non-terminal residue" evidence="5">
    <location>
        <position position="1"/>
    </location>
</feature>
<keyword evidence="1 2" id="KW-0727">SH2 domain</keyword>
<dbReference type="SUPFAM" id="SSF55550">
    <property type="entry name" value="SH2 domain"/>
    <property type="match status" value="1"/>
</dbReference>
<evidence type="ECO:0000256" key="2">
    <source>
        <dbReference type="PROSITE-ProRule" id="PRU00191"/>
    </source>
</evidence>
<comment type="caution">
    <text evidence="5">The sequence shown here is derived from an EMBL/GenBank/DDBJ whole genome shotgun (WGS) entry which is preliminary data.</text>
</comment>
<sequence>DEDDDYESPDDDQEKEDEADYESPTEETEEAEHDSDGYEPPPSNNDEAHHNVIFPAKSLANSTDYIDRPPTARSSHQPPVPPQRPSPAPAPASFGGRGASLPAFPPPPSNNDRNHKPSKPPAPSIDRSTKPPLDRLAPPFERESPVPGHKFFSSSCSCSRALGEQLSMMPKPPVPPSDRYERGNPTPLRKQIPVKKVLSFLLLFSIDTPQRAVPQISLPPYSSNTFPSKSIKPPPKPGSNSMPGAESARSLSASGSLPPRFPLGNNSRSPSRGTADIRPPLPIPSRQTAHQPNTEEDEDSLSEEWYVAYVSRPEAEAALRKINKDGTFLVRDSSRKTTTHPYVLMVLYKDKVYNIQIRYQEQDQIYLLGTGLKGKEDFSSVAHIIDYFQRTPLLLIDGKDRGSRNQCVLKYAAGNI</sequence>
<dbReference type="PANTHER" id="PTHR14098">
    <property type="entry name" value="SH2 DOMAIN CONTAINING PROTEIN"/>
    <property type="match status" value="1"/>
</dbReference>
<evidence type="ECO:0000313" key="6">
    <source>
        <dbReference type="Proteomes" id="UP000522663"/>
    </source>
</evidence>
<feature type="region of interest" description="Disordered" evidence="3">
    <location>
        <begin position="214"/>
        <end position="301"/>
    </location>
</feature>
<dbReference type="InterPro" id="IPR000980">
    <property type="entry name" value="SH2"/>
</dbReference>
<proteinExistence type="predicted"/>
<reference evidence="5 6" key="1">
    <citation type="submission" date="2019-09" db="EMBL/GenBank/DDBJ databases">
        <title>Bird 10,000 Genomes (B10K) Project - Family phase.</title>
        <authorList>
            <person name="Zhang G."/>
        </authorList>
    </citation>
    <scope>NUCLEOTIDE SEQUENCE [LARGE SCALE GENOMIC DNA]</scope>
    <source>
        <strain evidence="5">B10K-DU-001-53</strain>
        <tissue evidence="5">Muscle</tissue>
    </source>
</reference>